<name>A0A1L9B5M9_9BACT</name>
<protein>
    <recommendedName>
        <fullName evidence="4">Helix-turn-helix domain-containing protein</fullName>
    </recommendedName>
</protein>
<evidence type="ECO:0000256" key="1">
    <source>
        <dbReference type="SAM" id="MobiDB-lite"/>
    </source>
</evidence>
<comment type="caution">
    <text evidence="2">The sequence shown here is derived from an EMBL/GenBank/DDBJ whole genome shotgun (WGS) entry which is preliminary data.</text>
</comment>
<evidence type="ECO:0000313" key="3">
    <source>
        <dbReference type="Proteomes" id="UP000182229"/>
    </source>
</evidence>
<accession>A0A1L9B5M9</accession>
<keyword evidence="3" id="KW-1185">Reference proteome</keyword>
<sequence length="150" mass="16656">MPALDHPTLADSLRQLASEVRQLAEQQRETTKKITDSIDTLNAQLATLELQAGGPEPSAVSAEKAKRLLGCGRTKVFDLLKSGELQRTEKRHGSRTMITVDSIERAQQQRQPKKRRALKHGPRRASANLRKSIRTLPLSGDPDEPDDDSK</sequence>
<dbReference type="EMBL" id="MPIN01000007">
    <property type="protein sequence ID" value="OJH37555.1"/>
    <property type="molecule type" value="Genomic_DNA"/>
</dbReference>
<reference evidence="3" key="1">
    <citation type="submission" date="2016-11" db="EMBL/GenBank/DDBJ databases">
        <authorList>
            <person name="Shukria A."/>
            <person name="Stevens D.C."/>
        </authorList>
    </citation>
    <scope>NUCLEOTIDE SEQUENCE [LARGE SCALE GENOMIC DNA]</scope>
    <source>
        <strain evidence="3">Cbfe23</strain>
    </source>
</reference>
<dbReference type="AlphaFoldDB" id="A0A1L9B5M9"/>
<evidence type="ECO:0008006" key="4">
    <source>
        <dbReference type="Google" id="ProtNLM"/>
    </source>
</evidence>
<feature type="compositionally biased region" description="Basic residues" evidence="1">
    <location>
        <begin position="111"/>
        <end position="123"/>
    </location>
</feature>
<organism evidence="2 3">
    <name type="scientific">Cystobacter ferrugineus</name>
    <dbReference type="NCBI Taxonomy" id="83449"/>
    <lineage>
        <taxon>Bacteria</taxon>
        <taxon>Pseudomonadati</taxon>
        <taxon>Myxococcota</taxon>
        <taxon>Myxococcia</taxon>
        <taxon>Myxococcales</taxon>
        <taxon>Cystobacterineae</taxon>
        <taxon>Archangiaceae</taxon>
        <taxon>Cystobacter</taxon>
    </lineage>
</organism>
<feature type="region of interest" description="Disordered" evidence="1">
    <location>
        <begin position="87"/>
        <end position="150"/>
    </location>
</feature>
<proteinExistence type="predicted"/>
<gene>
    <name evidence="2" type="ORF">BON30_25465</name>
</gene>
<evidence type="ECO:0000313" key="2">
    <source>
        <dbReference type="EMBL" id="OJH37555.1"/>
    </source>
</evidence>
<feature type="compositionally biased region" description="Acidic residues" evidence="1">
    <location>
        <begin position="141"/>
        <end position="150"/>
    </location>
</feature>
<dbReference type="Proteomes" id="UP000182229">
    <property type="component" value="Unassembled WGS sequence"/>
</dbReference>
<reference evidence="2 3" key="2">
    <citation type="submission" date="2016-12" db="EMBL/GenBank/DDBJ databases">
        <title>Draft Genome Sequence of Cystobacter ferrugineus Strain Cbfe23.</title>
        <authorList>
            <person name="Akbar S."/>
            <person name="Dowd S.E."/>
            <person name="Stevens D.C."/>
        </authorList>
    </citation>
    <scope>NUCLEOTIDE SEQUENCE [LARGE SCALE GENOMIC DNA]</scope>
    <source>
        <strain evidence="2 3">Cbfe23</strain>
    </source>
</reference>